<dbReference type="InterPro" id="IPR011032">
    <property type="entry name" value="GroES-like_sf"/>
</dbReference>
<sequence length="350" mass="37558">MTTPVSQTATKNRQWLLASRPVGAPTISDFNFVATDIPTPKEGEVLLRTVYLSLDPYMRGRMSDAKSYAEPVAINDVMVGGAVCVVEKSHHSDYSEGEWVVAFAGWQDYSVSDGTNLLKLGKNPTMPSYALGVLGMPGLTAYMGLLDIGQPQAGETVVVGAATGAVGSLVGQIAKLQGCKVVGIAGGAEKCEFAVQTLGFDACLDHTRDDLAAQLAQVCDAGINVYFENVGGKVFDAVLPLLNSKARIPLCGLISQYNATQLPDGPDRLSLLMGNLLIKRIKMQGFIVFDDYGHRYQEFSQAMQAWLAEGKIHYREDRVEGFEQTAAAFIGLLTGQNFGKLVVRVGPDAL</sequence>
<accession>A4C3M6</accession>
<keyword evidence="4" id="KW-1185">Reference proteome</keyword>
<dbReference type="HOGENOM" id="CLU_026673_29_2_6"/>
<feature type="domain" description="Enoyl reductase (ER)" evidence="2">
    <location>
        <begin position="25"/>
        <end position="343"/>
    </location>
</feature>
<dbReference type="PANTHER" id="PTHR43205:SF7">
    <property type="entry name" value="PROSTAGLANDIN REDUCTASE 1"/>
    <property type="match status" value="1"/>
</dbReference>
<dbReference type="Pfam" id="PF16884">
    <property type="entry name" value="ADH_N_2"/>
    <property type="match status" value="1"/>
</dbReference>
<dbReference type="AlphaFoldDB" id="A4C3M6"/>
<organism evidence="3 4">
    <name type="scientific">Pseudoalteromonas tunicata D2</name>
    <dbReference type="NCBI Taxonomy" id="87626"/>
    <lineage>
        <taxon>Bacteria</taxon>
        <taxon>Pseudomonadati</taxon>
        <taxon>Pseudomonadota</taxon>
        <taxon>Gammaproteobacteria</taxon>
        <taxon>Alteromonadales</taxon>
        <taxon>Pseudoalteromonadaceae</taxon>
        <taxon>Pseudoalteromonas</taxon>
    </lineage>
</organism>
<protein>
    <submittedName>
        <fullName evidence="3">Oxidoreductase, zinc-binding protein</fullName>
    </submittedName>
</protein>
<gene>
    <name evidence="3" type="ORF">PTD2_01276</name>
</gene>
<reference evidence="3 4" key="1">
    <citation type="submission" date="2006-02" db="EMBL/GenBank/DDBJ databases">
        <authorList>
            <person name="Moran M.A."/>
            <person name="Kjelleberg S."/>
            <person name="Egan S."/>
            <person name="Saunders N."/>
            <person name="Thomas T."/>
            <person name="Ferriera S."/>
            <person name="Johnson J."/>
            <person name="Kravitz S."/>
            <person name="Halpern A."/>
            <person name="Remington K."/>
            <person name="Beeson K."/>
            <person name="Tran B."/>
            <person name="Rogers Y.-H."/>
            <person name="Friedman R."/>
            <person name="Venter J.C."/>
        </authorList>
    </citation>
    <scope>NUCLEOTIDE SEQUENCE [LARGE SCALE GENOMIC DNA]</scope>
    <source>
        <strain evidence="3 4">D2</strain>
    </source>
</reference>
<dbReference type="PANTHER" id="PTHR43205">
    <property type="entry name" value="PROSTAGLANDIN REDUCTASE"/>
    <property type="match status" value="1"/>
</dbReference>
<dbReference type="Pfam" id="PF00107">
    <property type="entry name" value="ADH_zinc_N"/>
    <property type="match status" value="1"/>
</dbReference>
<evidence type="ECO:0000313" key="3">
    <source>
        <dbReference type="EMBL" id="EAR30158.1"/>
    </source>
</evidence>
<dbReference type="GO" id="GO:0016628">
    <property type="term" value="F:oxidoreductase activity, acting on the CH-CH group of donors, NAD or NADP as acceptor"/>
    <property type="evidence" value="ECO:0007669"/>
    <property type="project" value="InterPro"/>
</dbReference>
<dbReference type="FunFam" id="3.40.50.720:FF:000121">
    <property type="entry name" value="Prostaglandin reductase 2"/>
    <property type="match status" value="1"/>
</dbReference>
<dbReference type="InterPro" id="IPR036291">
    <property type="entry name" value="NAD(P)-bd_dom_sf"/>
</dbReference>
<dbReference type="CDD" id="cd05288">
    <property type="entry name" value="PGDH"/>
    <property type="match status" value="1"/>
</dbReference>
<dbReference type="InterPro" id="IPR045010">
    <property type="entry name" value="MDR_fam"/>
</dbReference>
<dbReference type="STRING" id="87626.PTD2_01276"/>
<keyword evidence="1" id="KW-0560">Oxidoreductase</keyword>
<dbReference type="EMBL" id="AAOH01000001">
    <property type="protein sequence ID" value="EAR30158.1"/>
    <property type="molecule type" value="Genomic_DNA"/>
</dbReference>
<dbReference type="OrthoDB" id="9805663at2"/>
<dbReference type="RefSeq" id="WP_009836459.1">
    <property type="nucleotide sequence ID" value="NZ_AAOH01000001.1"/>
</dbReference>
<dbReference type="Gene3D" id="3.40.50.720">
    <property type="entry name" value="NAD(P)-binding Rossmann-like Domain"/>
    <property type="match status" value="1"/>
</dbReference>
<dbReference type="InterPro" id="IPR013149">
    <property type="entry name" value="ADH-like_C"/>
</dbReference>
<dbReference type="Proteomes" id="UP000006201">
    <property type="component" value="Unassembled WGS sequence"/>
</dbReference>
<dbReference type="eggNOG" id="COG2130">
    <property type="taxonomic scope" value="Bacteria"/>
</dbReference>
<evidence type="ECO:0000256" key="1">
    <source>
        <dbReference type="ARBA" id="ARBA00023002"/>
    </source>
</evidence>
<dbReference type="SUPFAM" id="SSF51735">
    <property type="entry name" value="NAD(P)-binding Rossmann-fold domains"/>
    <property type="match status" value="1"/>
</dbReference>
<proteinExistence type="predicted"/>
<evidence type="ECO:0000259" key="2">
    <source>
        <dbReference type="SMART" id="SM00829"/>
    </source>
</evidence>
<dbReference type="SUPFAM" id="SSF50129">
    <property type="entry name" value="GroES-like"/>
    <property type="match status" value="1"/>
</dbReference>
<name>A4C3M6_9GAMM</name>
<dbReference type="Gene3D" id="3.90.180.10">
    <property type="entry name" value="Medium-chain alcohol dehydrogenases, catalytic domain"/>
    <property type="match status" value="1"/>
</dbReference>
<dbReference type="InterPro" id="IPR041694">
    <property type="entry name" value="ADH_N_2"/>
</dbReference>
<dbReference type="InterPro" id="IPR020843">
    <property type="entry name" value="ER"/>
</dbReference>
<evidence type="ECO:0000313" key="4">
    <source>
        <dbReference type="Proteomes" id="UP000006201"/>
    </source>
</evidence>
<dbReference type="SMART" id="SM00829">
    <property type="entry name" value="PKS_ER"/>
    <property type="match status" value="1"/>
</dbReference>
<comment type="caution">
    <text evidence="3">The sequence shown here is derived from an EMBL/GenBank/DDBJ whole genome shotgun (WGS) entry which is preliminary data.</text>
</comment>